<accession>A0A506PNC7</accession>
<name>A0A506PNC7_9FLAO</name>
<sequence>MKNFLYILLLYSLGINAQTTGDTLYLKLDKNMKIEESLDVLGYNQIKLSFAIKSNNKAPNSRLTTYNFLIDNLNSDFENEKFDHINDFVSKPEYEKMKLKSLEDLTVLSDCEIFFLLADTQNIFVVTQNNDDLVKYRLIYLSTQRGWETVKTH</sequence>
<protein>
    <submittedName>
        <fullName evidence="2">Uncharacterized protein</fullName>
    </submittedName>
</protein>
<feature type="chain" id="PRO_5021309191" evidence="1">
    <location>
        <begin position="18"/>
        <end position="153"/>
    </location>
</feature>
<gene>
    <name evidence="2" type="ORF">FJ651_03970</name>
</gene>
<evidence type="ECO:0000256" key="1">
    <source>
        <dbReference type="SAM" id="SignalP"/>
    </source>
</evidence>
<proteinExistence type="predicted"/>
<keyword evidence="1" id="KW-0732">Signal</keyword>
<evidence type="ECO:0000313" key="3">
    <source>
        <dbReference type="Proteomes" id="UP000317332"/>
    </source>
</evidence>
<dbReference type="AlphaFoldDB" id="A0A506PNC7"/>
<feature type="signal peptide" evidence="1">
    <location>
        <begin position="1"/>
        <end position="17"/>
    </location>
</feature>
<comment type="caution">
    <text evidence="2">The sequence shown here is derived from an EMBL/GenBank/DDBJ whole genome shotgun (WGS) entry which is preliminary data.</text>
</comment>
<dbReference type="EMBL" id="VHIQ01000002">
    <property type="protein sequence ID" value="TPV34697.1"/>
    <property type="molecule type" value="Genomic_DNA"/>
</dbReference>
<dbReference type="OrthoDB" id="9875638at2"/>
<reference evidence="2 3" key="1">
    <citation type="submission" date="2019-06" db="EMBL/GenBank/DDBJ databases">
        <title>Flavobacteriaceae Paucihalobacterium erythroidium CWB-1, complete genome.</title>
        <authorList>
            <person name="Wu S."/>
        </authorList>
    </citation>
    <scope>NUCLEOTIDE SEQUENCE [LARGE SCALE GENOMIC DNA]</scope>
    <source>
        <strain evidence="2 3">CWB-1</strain>
    </source>
</reference>
<dbReference type="Proteomes" id="UP000317332">
    <property type="component" value="Unassembled WGS sequence"/>
</dbReference>
<keyword evidence="3" id="KW-1185">Reference proteome</keyword>
<organism evidence="2 3">
    <name type="scientific">Paucihalobacter ruber</name>
    <dbReference type="NCBI Taxonomy" id="2567861"/>
    <lineage>
        <taxon>Bacteria</taxon>
        <taxon>Pseudomonadati</taxon>
        <taxon>Bacteroidota</taxon>
        <taxon>Flavobacteriia</taxon>
        <taxon>Flavobacteriales</taxon>
        <taxon>Flavobacteriaceae</taxon>
        <taxon>Paucihalobacter</taxon>
    </lineage>
</organism>
<evidence type="ECO:0000313" key="2">
    <source>
        <dbReference type="EMBL" id="TPV34697.1"/>
    </source>
</evidence>